<feature type="transmembrane region" description="Helical" evidence="1">
    <location>
        <begin position="85"/>
        <end position="103"/>
    </location>
</feature>
<gene>
    <name evidence="2" type="ORF">CYMTET_22422</name>
</gene>
<sequence>MKSNVLGNIHLSTSYASAEAMRFKVTKMKPNGRELELEEVKCPSTEVFDSDIIHQDCKKDDAGLPGITLGLKSARTMTWRSTLKNIFLLSLFFTVLTVIGLVVHDITLLLTYQAVPVGSLALHQAELTFPESGGDVSMQAAFSARNRMIITGVELEAVHCEVYATYNTIAQSVTSPYQRIQAVSDSGGDSDSLDHTHLTKTFALNDHQIKGDGLTGVFNNALAQNFQAKDGKVMMDLQMEYSNASLETLWNQSQSVQSPMARMGLQILQRAEQVQVHLPPLDTHLRIAEPANNDGRAMDLSIATTGVVIDVVKLLNGNATSVTVPVEGGCEFLMADNTTQGCFSAGAAALTKLVRNRQRRRKLHEVDDIGASNTLRERLWHQLLDYITMQHNNVGQRTLLQDSSISNEMDALLANIDPQSILMMKMMCDNVICDLGNEIAETNLHMHLSDNDIVLGLEMGGYFNMSIQAVEATVDGAESTDTESTAMYLMWDVMYDGNDISKLESKFAYSETDESALLRFVYWNEAQLLDNENNIPYLDVYVAGSMNNEWSSTDGKWNFDNDNVQLSVRVSESGSELVNADAIMGIAADPDIYWDFCAYMDGLMFYEGEHYMEISNCSIAMHGMDASEDSEDRVDMTVLCSAKPGVDADGDLWGTTKNPTTYSLHTTMNLTQVAIKSKVGYDNDCAADYSTWSATCAAAQADPSNQQAGMDCCVQAKEYAEKDCNCDGSCDSQCSGMLEQVKGVCDGVGLGFELTTCSQVGYDNDCAADYSTWSATCAAAQADPSNQQAGMDCCVQAKEYAEKDCNCDGSCDSQCSGMLEQVKGACDGVGLGFELTTCSQVGYDNDCAADYSTWSATCAAAQADPSNQQAGMDCCVQAKEYAEKDCNCDGSCDSQCSGMLEQVKGACDGVGLGFELTTCSQGNIQSRRKLMNGESVWNDTYVRLVQKDQGLVPMCGEASFALSTNYSTPDECKQKCDSMDDGCNVIYFYGSSGSSPECGGRACPDCFYDGDADGEIAYSDGCELASDGSAEGFDIFTKETSITGL</sequence>
<evidence type="ECO:0000256" key="1">
    <source>
        <dbReference type="SAM" id="Phobius"/>
    </source>
</evidence>
<name>A0AAE0L205_9CHLO</name>
<dbReference type="Proteomes" id="UP001190700">
    <property type="component" value="Unassembled WGS sequence"/>
</dbReference>
<dbReference type="EMBL" id="LGRX02011235">
    <property type="protein sequence ID" value="KAK3269118.1"/>
    <property type="molecule type" value="Genomic_DNA"/>
</dbReference>
<dbReference type="AlphaFoldDB" id="A0AAE0L205"/>
<reference evidence="2 3" key="1">
    <citation type="journal article" date="2015" name="Genome Biol. Evol.">
        <title>Comparative Genomics of a Bacterivorous Green Alga Reveals Evolutionary Causalities and Consequences of Phago-Mixotrophic Mode of Nutrition.</title>
        <authorList>
            <person name="Burns J.A."/>
            <person name="Paasch A."/>
            <person name="Narechania A."/>
            <person name="Kim E."/>
        </authorList>
    </citation>
    <scope>NUCLEOTIDE SEQUENCE [LARGE SCALE GENOMIC DNA]</scope>
    <source>
        <strain evidence="2 3">PLY_AMNH</strain>
    </source>
</reference>
<protein>
    <submittedName>
        <fullName evidence="2">Uncharacterized protein</fullName>
    </submittedName>
</protein>
<keyword evidence="1" id="KW-0812">Transmembrane</keyword>
<comment type="caution">
    <text evidence="2">The sequence shown here is derived from an EMBL/GenBank/DDBJ whole genome shotgun (WGS) entry which is preliminary data.</text>
</comment>
<keyword evidence="1" id="KW-1133">Transmembrane helix</keyword>
<accession>A0AAE0L205</accession>
<organism evidence="2 3">
    <name type="scientific">Cymbomonas tetramitiformis</name>
    <dbReference type="NCBI Taxonomy" id="36881"/>
    <lineage>
        <taxon>Eukaryota</taxon>
        <taxon>Viridiplantae</taxon>
        <taxon>Chlorophyta</taxon>
        <taxon>Pyramimonadophyceae</taxon>
        <taxon>Pyramimonadales</taxon>
        <taxon>Pyramimonadaceae</taxon>
        <taxon>Cymbomonas</taxon>
    </lineage>
</organism>
<evidence type="ECO:0000313" key="3">
    <source>
        <dbReference type="Proteomes" id="UP001190700"/>
    </source>
</evidence>
<proteinExistence type="predicted"/>
<keyword evidence="3" id="KW-1185">Reference proteome</keyword>
<evidence type="ECO:0000313" key="2">
    <source>
        <dbReference type="EMBL" id="KAK3269118.1"/>
    </source>
</evidence>
<keyword evidence="1" id="KW-0472">Membrane</keyword>